<organism evidence="2 3">
    <name type="scientific">Nonomuraea jiangxiensis</name>
    <dbReference type="NCBI Taxonomy" id="633440"/>
    <lineage>
        <taxon>Bacteria</taxon>
        <taxon>Bacillati</taxon>
        <taxon>Actinomycetota</taxon>
        <taxon>Actinomycetes</taxon>
        <taxon>Streptosporangiales</taxon>
        <taxon>Streptosporangiaceae</taxon>
        <taxon>Nonomuraea</taxon>
    </lineage>
</organism>
<dbReference type="EMBL" id="FNDJ01000017">
    <property type="protein sequence ID" value="SDK58580.1"/>
    <property type="molecule type" value="Genomic_DNA"/>
</dbReference>
<dbReference type="SUPFAM" id="SSF55729">
    <property type="entry name" value="Acyl-CoA N-acyltransferases (Nat)"/>
    <property type="match status" value="1"/>
</dbReference>
<dbReference type="Gene3D" id="3.40.630.30">
    <property type="match status" value="1"/>
</dbReference>
<name>A0A1G9D3S0_9ACTN</name>
<evidence type="ECO:0000313" key="2">
    <source>
        <dbReference type="EMBL" id="SDK58580.1"/>
    </source>
</evidence>
<dbReference type="OrthoDB" id="7945430at2"/>
<dbReference type="STRING" id="633440.SAMN05421869_1176"/>
<dbReference type="RefSeq" id="WP_090940507.1">
    <property type="nucleotide sequence ID" value="NZ_FNDJ01000017.1"/>
</dbReference>
<evidence type="ECO:0000313" key="3">
    <source>
        <dbReference type="Proteomes" id="UP000199202"/>
    </source>
</evidence>
<keyword evidence="2" id="KW-0808">Transferase</keyword>
<dbReference type="Proteomes" id="UP000199202">
    <property type="component" value="Unassembled WGS sequence"/>
</dbReference>
<dbReference type="InterPro" id="IPR016181">
    <property type="entry name" value="Acyl_CoA_acyltransferase"/>
</dbReference>
<dbReference type="GO" id="GO:0016747">
    <property type="term" value="F:acyltransferase activity, transferring groups other than amino-acyl groups"/>
    <property type="evidence" value="ECO:0007669"/>
    <property type="project" value="InterPro"/>
</dbReference>
<dbReference type="PROSITE" id="PS51186">
    <property type="entry name" value="GNAT"/>
    <property type="match status" value="1"/>
</dbReference>
<keyword evidence="3" id="KW-1185">Reference proteome</keyword>
<feature type="domain" description="N-acetyltransferase" evidence="1">
    <location>
        <begin position="84"/>
        <end position="206"/>
    </location>
</feature>
<accession>A0A1G9D3S0</accession>
<protein>
    <submittedName>
        <fullName evidence="2">Acetyltransferase (GNAT) family protein</fullName>
    </submittedName>
</protein>
<evidence type="ECO:0000259" key="1">
    <source>
        <dbReference type="PROSITE" id="PS51186"/>
    </source>
</evidence>
<dbReference type="InterPro" id="IPR000182">
    <property type="entry name" value="GNAT_dom"/>
</dbReference>
<dbReference type="AlphaFoldDB" id="A0A1G9D3S0"/>
<proteinExistence type="predicted"/>
<dbReference type="Pfam" id="PF00583">
    <property type="entry name" value="Acetyltransf_1"/>
    <property type="match status" value="1"/>
</dbReference>
<reference evidence="2" key="1">
    <citation type="submission" date="2016-10" db="EMBL/GenBank/DDBJ databases">
        <authorList>
            <person name="de Groot N.N."/>
        </authorList>
    </citation>
    <scope>NUCLEOTIDE SEQUENCE [LARGE SCALE GENOMIC DNA]</scope>
    <source>
        <strain evidence="2">CGMCC 4.6533</strain>
    </source>
</reference>
<sequence length="206" mass="21383">MLADLLSRVQRGLMPTADGGVTILPQPSPRDVGVIAFTGHSVVFADVDPGWVRNLLPPDDLSAPLGPPFLQALADATGRRINCVDLLGLAGPLPGPPPLPLEEVTGSDHPRVARALRYRDSVRVWTGRGGLISVGRGVAGRWEVAVEVEPGHRGRGVGRALAGAARHLVGEPLWAQVAPGNAASVRAFLAAGFVPVGAEVLLPAPE</sequence>
<gene>
    <name evidence="2" type="ORF">SAMN05421869_1176</name>
</gene>